<keyword evidence="2" id="KW-0547">Nucleotide-binding</keyword>
<dbReference type="SUPFAM" id="SSF140931">
    <property type="entry name" value="Fic-like"/>
    <property type="match status" value="1"/>
</dbReference>
<dbReference type="InterPro" id="IPR036597">
    <property type="entry name" value="Fido-like_dom_sf"/>
</dbReference>
<keyword evidence="2" id="KW-0067">ATP-binding</keyword>
<dbReference type="KEGG" id="apac:S7S_00805"/>
<dbReference type="STRING" id="391936.S7S_00805"/>
<evidence type="ECO:0000256" key="1">
    <source>
        <dbReference type="PIRSR" id="PIRSR640198-1"/>
    </source>
</evidence>
<protein>
    <submittedName>
        <fullName evidence="4">Putative transcriptional regulator containing Fic and HTH-like domain</fullName>
    </submittedName>
</protein>
<dbReference type="InterPro" id="IPR040198">
    <property type="entry name" value="Fido_containing"/>
</dbReference>
<proteinExistence type="predicted"/>
<dbReference type="Proteomes" id="UP000006764">
    <property type="component" value="Chromosome"/>
</dbReference>
<sequence length="352" mass="39007">MQPRLRAVRQKQGELLGRAGVLGDGDQPEQELDTLLANIVSSSSIENETLDAASVRSSLARRLGVAGTQYPVTARSEGLARIMFDAIHHRREPLSCARLCQWHEWLFPEPNTLLSHINVGALRGEAPMQVVSGRLDRPTVHFEAPPRDTLPALLDGFVDWFNHSADDATLDPLLRAAITHFWFVTLHPFDDGNGRLTRALTDMALAQTDDRSIRLYAMSVAILERRGDYYRVLEQSQRGTPDITVWVLWFLDTLEAALDASIECIDRTLGKTRFWQRFGDAGLSPEQIKVLNRLLDGGARGFENGISASQYQKVAKVSKATATRHLSDLVARGCLVKLPGGGRSTRYAAVLS</sequence>
<dbReference type="Pfam" id="PF02661">
    <property type="entry name" value="Fic"/>
    <property type="match status" value="1"/>
</dbReference>
<dbReference type="InterPro" id="IPR036388">
    <property type="entry name" value="WH-like_DNA-bd_sf"/>
</dbReference>
<dbReference type="HOGENOM" id="CLU_041789_0_0_6"/>
<evidence type="ECO:0000256" key="2">
    <source>
        <dbReference type="PIRSR" id="PIRSR640198-2"/>
    </source>
</evidence>
<dbReference type="InterPro" id="IPR025230">
    <property type="entry name" value="DUF4172"/>
</dbReference>
<accession>A0A0B4XIR3</accession>
<dbReference type="InterPro" id="IPR036390">
    <property type="entry name" value="WH_DNA-bd_sf"/>
</dbReference>
<evidence type="ECO:0000313" key="5">
    <source>
        <dbReference type="Proteomes" id="UP000006764"/>
    </source>
</evidence>
<dbReference type="AlphaFoldDB" id="A0A0B4XIR3"/>
<feature type="binding site" evidence="2">
    <location>
        <begin position="191"/>
        <end position="198"/>
    </location>
    <ligand>
        <name>ATP</name>
        <dbReference type="ChEBI" id="CHEBI:30616"/>
    </ligand>
</feature>
<dbReference type="Pfam" id="PF13776">
    <property type="entry name" value="DUF4172"/>
    <property type="match status" value="1"/>
</dbReference>
<dbReference type="EMBL" id="CP004387">
    <property type="protein sequence ID" value="AJD46585.1"/>
    <property type="molecule type" value="Genomic_DNA"/>
</dbReference>
<dbReference type="PANTHER" id="PTHR13504:SF33">
    <property type="entry name" value="FIC FAMILY PROTEIN"/>
    <property type="match status" value="1"/>
</dbReference>
<evidence type="ECO:0000259" key="3">
    <source>
        <dbReference type="PROSITE" id="PS51459"/>
    </source>
</evidence>
<evidence type="ECO:0000313" key="4">
    <source>
        <dbReference type="EMBL" id="AJD46585.1"/>
    </source>
</evidence>
<feature type="active site" evidence="1">
    <location>
        <position position="187"/>
    </location>
</feature>
<gene>
    <name evidence="4" type="ORF">S7S_00805</name>
</gene>
<dbReference type="Gene3D" id="1.10.3290.10">
    <property type="entry name" value="Fido-like domain"/>
    <property type="match status" value="1"/>
</dbReference>
<dbReference type="PROSITE" id="PS51459">
    <property type="entry name" value="FIDO"/>
    <property type="match status" value="1"/>
</dbReference>
<dbReference type="Gene3D" id="1.10.10.10">
    <property type="entry name" value="Winged helix-like DNA-binding domain superfamily/Winged helix DNA-binding domain"/>
    <property type="match status" value="1"/>
</dbReference>
<dbReference type="PANTHER" id="PTHR13504">
    <property type="entry name" value="FIDO DOMAIN-CONTAINING PROTEIN DDB_G0283145"/>
    <property type="match status" value="1"/>
</dbReference>
<keyword evidence="5" id="KW-1185">Reference proteome</keyword>
<feature type="domain" description="Fido" evidence="3">
    <location>
        <begin position="94"/>
        <end position="252"/>
    </location>
</feature>
<feature type="binding site" evidence="2">
    <location>
        <begin position="229"/>
        <end position="230"/>
    </location>
    <ligand>
        <name>ATP</name>
        <dbReference type="ChEBI" id="CHEBI:30616"/>
    </ligand>
</feature>
<dbReference type="InterPro" id="IPR003812">
    <property type="entry name" value="Fido"/>
</dbReference>
<dbReference type="SUPFAM" id="SSF46785">
    <property type="entry name" value="Winged helix' DNA-binding domain"/>
    <property type="match status" value="1"/>
</dbReference>
<organism evidence="4 5">
    <name type="scientific">Isoalcanivorax pacificus W11-5</name>
    <dbReference type="NCBI Taxonomy" id="391936"/>
    <lineage>
        <taxon>Bacteria</taxon>
        <taxon>Pseudomonadati</taxon>
        <taxon>Pseudomonadota</taxon>
        <taxon>Gammaproteobacteria</taxon>
        <taxon>Oceanospirillales</taxon>
        <taxon>Alcanivoracaceae</taxon>
        <taxon>Isoalcanivorax</taxon>
    </lineage>
</organism>
<name>A0A0B4XIR3_9GAMM</name>
<reference evidence="4 5" key="1">
    <citation type="journal article" date="2012" name="J. Bacteriol.">
        <title>Genome sequence of an alkane-degrading bacterium, Alcanivorax pacificus type strain W11-5, isolated from deep sea sediment.</title>
        <authorList>
            <person name="Lai Q."/>
            <person name="Shao Z."/>
        </authorList>
    </citation>
    <scope>NUCLEOTIDE SEQUENCE [LARGE SCALE GENOMIC DNA]</scope>
    <source>
        <strain evidence="4 5">W11-5</strain>
    </source>
</reference>
<dbReference type="GO" id="GO:0005524">
    <property type="term" value="F:ATP binding"/>
    <property type="evidence" value="ECO:0007669"/>
    <property type="project" value="UniProtKB-KW"/>
</dbReference>